<dbReference type="InterPro" id="IPR026856">
    <property type="entry name" value="Sialidase_fam"/>
</dbReference>
<comment type="caution">
    <text evidence="6">The sequence shown here is derived from an EMBL/GenBank/DDBJ whole genome shotgun (WGS) entry which is preliminary data.</text>
</comment>
<dbReference type="PANTHER" id="PTHR10628:SF30">
    <property type="entry name" value="EXO-ALPHA-SIALIDASE"/>
    <property type="match status" value="1"/>
</dbReference>
<dbReference type="PRINTS" id="PR01803">
    <property type="entry name" value="TCSIALIDASE"/>
</dbReference>
<evidence type="ECO:0000256" key="1">
    <source>
        <dbReference type="ARBA" id="ARBA00000427"/>
    </source>
</evidence>
<protein>
    <recommendedName>
        <fullName evidence="3">exo-alpha-sialidase</fullName>
        <ecNumber evidence="3">3.2.1.18</ecNumber>
    </recommendedName>
</protein>
<dbReference type="Pfam" id="PF13088">
    <property type="entry name" value="BNR_2"/>
    <property type="match status" value="1"/>
</dbReference>
<dbReference type="InterPro" id="IPR036278">
    <property type="entry name" value="Sialidase_sf"/>
</dbReference>
<keyword evidence="4" id="KW-0677">Repeat</keyword>
<dbReference type="PANTHER" id="PTHR10628">
    <property type="entry name" value="SIALIDASE"/>
    <property type="match status" value="1"/>
</dbReference>
<evidence type="ECO:0000256" key="4">
    <source>
        <dbReference type="ARBA" id="ARBA00022737"/>
    </source>
</evidence>
<name>A0ABX0H325_9BACT</name>
<evidence type="ECO:0000259" key="5">
    <source>
        <dbReference type="Pfam" id="PF13088"/>
    </source>
</evidence>
<comment type="catalytic activity">
    <reaction evidence="1">
        <text>Hydrolysis of alpha-(2-&gt;3)-, alpha-(2-&gt;6)-, alpha-(2-&gt;8)- glycosidic linkages of terminal sialic acid residues in oligosaccharides, glycoproteins, glycolipids, colominic acid and synthetic substrates.</text>
        <dbReference type="EC" id="3.2.1.18"/>
    </reaction>
</comment>
<evidence type="ECO:0000313" key="6">
    <source>
        <dbReference type="EMBL" id="NHE56204.1"/>
    </source>
</evidence>
<dbReference type="CDD" id="cd15482">
    <property type="entry name" value="Sialidase_non-viral"/>
    <property type="match status" value="1"/>
</dbReference>
<organism evidence="6 7">
    <name type="scientific">Cyclobacterium plantarum</name>
    <dbReference type="NCBI Taxonomy" id="2716263"/>
    <lineage>
        <taxon>Bacteria</taxon>
        <taxon>Pseudomonadati</taxon>
        <taxon>Bacteroidota</taxon>
        <taxon>Cytophagia</taxon>
        <taxon>Cytophagales</taxon>
        <taxon>Cyclobacteriaceae</taxon>
        <taxon>Cyclobacterium</taxon>
    </lineage>
</organism>
<sequence>MYLLVFLLLSCTREKDWPVSEDLIWQQVYVPVIAGKATTIGRLEMKLKAEQSFEGMGLDIASGIKIEDLSLYKNESEQKKLIGSFTFRDDQWLYEEPIDLSAGDHFFEIAITVNKAADLKEKMDVQVAFVELEGEKAKPSGQENLDSYRLAKSLRNKGDDGVHTYRIPGMATSKAGTLLAVYDVRREQGSDLQGDIDVGLSRSTDGGQNWEPMKIIMDMGEWGGLPQDQNGIGDPAILVDQETGTIWVVALWLHGKPNTAAWNSSGPGLKPEETGQLMLVRSDDDGRSWSEPVNITEPMKDPSWQLFFNGPGKGITMRDGTLVFAAQFKDAEKMPYSTIIYSKDRGKSWKVGTGAKSNTTEAQVVELSDGSLMLNMRDNRGGARSVAVTNDLGKTWETHSSSRSALIEPVCMASIIQNNDVLFFSNPASTEARQDITIKTSLDQGGSWPEEMQLLLDQGRSAGYSCLTMIDDKHLGIIYESSQVQLAFQVIAVEDLIQE</sequence>
<evidence type="ECO:0000313" key="7">
    <source>
        <dbReference type="Proteomes" id="UP000649799"/>
    </source>
</evidence>
<evidence type="ECO:0000256" key="3">
    <source>
        <dbReference type="ARBA" id="ARBA00012733"/>
    </source>
</evidence>
<feature type="domain" description="Sialidase" evidence="5">
    <location>
        <begin position="189"/>
        <end position="472"/>
    </location>
</feature>
<accession>A0ABX0H325</accession>
<dbReference type="SUPFAM" id="SSF50939">
    <property type="entry name" value="Sialidases"/>
    <property type="match status" value="1"/>
</dbReference>
<comment type="similarity">
    <text evidence="2">Belongs to the glycosyl hydrolase 33 family.</text>
</comment>
<proteinExistence type="inferred from homology"/>
<dbReference type="EC" id="3.2.1.18" evidence="3"/>
<dbReference type="InterPro" id="IPR011040">
    <property type="entry name" value="Sialidase"/>
</dbReference>
<dbReference type="EMBL" id="JAANYN010000002">
    <property type="protein sequence ID" value="NHE56204.1"/>
    <property type="molecule type" value="Genomic_DNA"/>
</dbReference>
<gene>
    <name evidence="6" type="ORF">G9Q97_05170</name>
</gene>
<reference evidence="6 7" key="1">
    <citation type="submission" date="2020-03" db="EMBL/GenBank/DDBJ databases">
        <title>Cyclobacterium plantarum sp. nov., a marine bacterium isolated from a coastal-marine wetland.</title>
        <authorList>
            <person name="Sanchez-Porro C."/>
            <person name="Ventosa A."/>
            <person name="Amoozegar M."/>
        </authorList>
    </citation>
    <scope>NUCLEOTIDE SEQUENCE [LARGE SCALE GENOMIC DNA]</scope>
    <source>
        <strain evidence="6 7">GBPx2</strain>
    </source>
</reference>
<keyword evidence="7" id="KW-1185">Reference proteome</keyword>
<evidence type="ECO:0000256" key="2">
    <source>
        <dbReference type="ARBA" id="ARBA00009348"/>
    </source>
</evidence>
<dbReference type="InterPro" id="IPR008377">
    <property type="entry name" value="Sialidase_trypan"/>
</dbReference>
<dbReference type="Gene3D" id="2.120.10.10">
    <property type="match status" value="1"/>
</dbReference>
<dbReference type="Proteomes" id="UP000649799">
    <property type="component" value="Unassembled WGS sequence"/>
</dbReference>